<sequence>MLEERKKNPSRTGPRPTNSASGDRPVTALPPPWHTHHHHHRDRPGLARLRMTLSTRSSTQSRSRKASSSHRLHQQRPIAGPAWSDHRHTPTLLPVVLDPVTRTGLPGAAAPLKSRRQRARDLAGSVRCTCLS</sequence>
<organism evidence="2 3">
    <name type="scientific">Colletotrichum zoysiae</name>
    <dbReference type="NCBI Taxonomy" id="1216348"/>
    <lineage>
        <taxon>Eukaryota</taxon>
        <taxon>Fungi</taxon>
        <taxon>Dikarya</taxon>
        <taxon>Ascomycota</taxon>
        <taxon>Pezizomycotina</taxon>
        <taxon>Sordariomycetes</taxon>
        <taxon>Hypocreomycetidae</taxon>
        <taxon>Glomerellales</taxon>
        <taxon>Glomerellaceae</taxon>
        <taxon>Colletotrichum</taxon>
        <taxon>Colletotrichum graminicola species complex</taxon>
    </lineage>
</organism>
<keyword evidence="3" id="KW-1185">Reference proteome</keyword>
<dbReference type="AlphaFoldDB" id="A0AAD9HCV9"/>
<feature type="compositionally biased region" description="Basic residues" evidence="1">
    <location>
        <begin position="62"/>
        <end position="74"/>
    </location>
</feature>
<evidence type="ECO:0000313" key="3">
    <source>
        <dbReference type="Proteomes" id="UP001232148"/>
    </source>
</evidence>
<reference evidence="2" key="1">
    <citation type="submission" date="2021-06" db="EMBL/GenBank/DDBJ databases">
        <title>Comparative genomics, transcriptomics and evolutionary studies reveal genomic signatures of adaptation to plant cell wall in hemibiotrophic fungi.</title>
        <authorList>
            <consortium name="DOE Joint Genome Institute"/>
            <person name="Baroncelli R."/>
            <person name="Diaz J.F."/>
            <person name="Benocci T."/>
            <person name="Peng M."/>
            <person name="Battaglia E."/>
            <person name="Haridas S."/>
            <person name="Andreopoulos W."/>
            <person name="Labutti K."/>
            <person name="Pangilinan J."/>
            <person name="Floch G.L."/>
            <person name="Makela M.R."/>
            <person name="Henrissat B."/>
            <person name="Grigoriev I.V."/>
            <person name="Crouch J.A."/>
            <person name="De Vries R.P."/>
            <person name="Sukno S.A."/>
            <person name="Thon M.R."/>
        </authorList>
    </citation>
    <scope>NUCLEOTIDE SEQUENCE</scope>
    <source>
        <strain evidence="2">MAFF235873</strain>
    </source>
</reference>
<accession>A0AAD9HCV9</accession>
<gene>
    <name evidence="2" type="ORF">LX32DRAFT_18881</name>
</gene>
<feature type="region of interest" description="Disordered" evidence="1">
    <location>
        <begin position="1"/>
        <end position="89"/>
    </location>
</feature>
<comment type="caution">
    <text evidence="2">The sequence shown here is derived from an EMBL/GenBank/DDBJ whole genome shotgun (WGS) entry which is preliminary data.</text>
</comment>
<proteinExistence type="predicted"/>
<feature type="compositionally biased region" description="Low complexity" evidence="1">
    <location>
        <begin position="48"/>
        <end position="61"/>
    </location>
</feature>
<evidence type="ECO:0000313" key="2">
    <source>
        <dbReference type="EMBL" id="KAK2026515.1"/>
    </source>
</evidence>
<dbReference type="EMBL" id="MU842913">
    <property type="protein sequence ID" value="KAK2026515.1"/>
    <property type="molecule type" value="Genomic_DNA"/>
</dbReference>
<dbReference type="Proteomes" id="UP001232148">
    <property type="component" value="Unassembled WGS sequence"/>
</dbReference>
<evidence type="ECO:0000256" key="1">
    <source>
        <dbReference type="SAM" id="MobiDB-lite"/>
    </source>
</evidence>
<name>A0AAD9HCV9_9PEZI</name>
<protein>
    <submittedName>
        <fullName evidence="2">Uncharacterized protein</fullName>
    </submittedName>
</protein>